<dbReference type="InterPro" id="IPR001610">
    <property type="entry name" value="PAC"/>
</dbReference>
<dbReference type="Gene3D" id="3.30.450.40">
    <property type="match status" value="1"/>
</dbReference>
<evidence type="ECO:0000256" key="7">
    <source>
        <dbReference type="ARBA" id="ARBA00022630"/>
    </source>
</evidence>
<evidence type="ECO:0000256" key="15">
    <source>
        <dbReference type="ARBA" id="ARBA00023026"/>
    </source>
</evidence>
<evidence type="ECO:0000313" key="19">
    <source>
        <dbReference type="EMBL" id="GJE27753.1"/>
    </source>
</evidence>
<keyword evidence="14" id="KW-0157">Chromophore</keyword>
<dbReference type="InterPro" id="IPR003018">
    <property type="entry name" value="GAF"/>
</dbReference>
<keyword evidence="17" id="KW-0175">Coiled coil</keyword>
<evidence type="ECO:0000313" key="20">
    <source>
        <dbReference type="Proteomes" id="UP001055156"/>
    </source>
</evidence>
<evidence type="ECO:0000256" key="14">
    <source>
        <dbReference type="ARBA" id="ARBA00022991"/>
    </source>
</evidence>
<reference evidence="19" key="1">
    <citation type="journal article" date="2021" name="Front. Microbiol.">
        <title>Comprehensive Comparative Genomics and Phenotyping of Methylobacterium Species.</title>
        <authorList>
            <person name="Alessa O."/>
            <person name="Ogura Y."/>
            <person name="Fujitani Y."/>
            <person name="Takami H."/>
            <person name="Hayashi T."/>
            <person name="Sahin N."/>
            <person name="Tani A."/>
        </authorList>
    </citation>
    <scope>NUCLEOTIDE SEQUENCE</scope>
    <source>
        <strain evidence="19">NBRC 15689</strain>
    </source>
</reference>
<keyword evidence="13" id="KW-0067">ATP-binding</keyword>
<dbReference type="SMART" id="SM00086">
    <property type="entry name" value="PAC"/>
    <property type="match status" value="2"/>
</dbReference>
<dbReference type="InterPro" id="IPR035965">
    <property type="entry name" value="PAS-like_dom_sf"/>
</dbReference>
<feature type="domain" description="PAC" evidence="18">
    <location>
        <begin position="290"/>
        <end position="342"/>
    </location>
</feature>
<keyword evidence="10" id="KW-0677">Repeat</keyword>
<evidence type="ECO:0000256" key="13">
    <source>
        <dbReference type="ARBA" id="ARBA00022840"/>
    </source>
</evidence>
<dbReference type="SMART" id="SM00065">
    <property type="entry name" value="GAF"/>
    <property type="match status" value="1"/>
</dbReference>
<keyword evidence="6" id="KW-0716">Sensory transduction</keyword>
<evidence type="ECO:0000259" key="18">
    <source>
        <dbReference type="PROSITE" id="PS50113"/>
    </source>
</evidence>
<dbReference type="InterPro" id="IPR000014">
    <property type="entry name" value="PAS"/>
</dbReference>
<organism evidence="19 20">
    <name type="scientific">Methylobacterium organophilum</name>
    <dbReference type="NCBI Taxonomy" id="410"/>
    <lineage>
        <taxon>Bacteria</taxon>
        <taxon>Pseudomonadati</taxon>
        <taxon>Pseudomonadota</taxon>
        <taxon>Alphaproteobacteria</taxon>
        <taxon>Hyphomicrobiales</taxon>
        <taxon>Methylobacteriaceae</taxon>
        <taxon>Methylobacterium</taxon>
    </lineage>
</organism>
<keyword evidence="15" id="KW-0843">Virulence</keyword>
<comment type="catalytic activity">
    <reaction evidence="1">
        <text>ATP + protein L-histidine = ADP + protein N-phospho-L-histidine.</text>
        <dbReference type="EC" id="2.7.13.3"/>
    </reaction>
</comment>
<evidence type="ECO:0000256" key="16">
    <source>
        <dbReference type="ARBA" id="ARBA00023170"/>
    </source>
</evidence>
<evidence type="ECO:0000256" key="1">
    <source>
        <dbReference type="ARBA" id="ARBA00000085"/>
    </source>
</evidence>
<dbReference type="PANTHER" id="PTHR41523:SF7">
    <property type="entry name" value="HISTIDINE KINASE"/>
    <property type="match status" value="1"/>
</dbReference>
<dbReference type="Gene3D" id="3.30.565.10">
    <property type="entry name" value="Histidine kinase-like ATPase, C-terminal domain"/>
    <property type="match status" value="1"/>
</dbReference>
<dbReference type="PROSITE" id="PS50113">
    <property type="entry name" value="PAC"/>
    <property type="match status" value="2"/>
</dbReference>
<evidence type="ECO:0000256" key="12">
    <source>
        <dbReference type="ARBA" id="ARBA00022777"/>
    </source>
</evidence>
<gene>
    <name evidence="19" type="ORF">LKMONMHP_2614</name>
</gene>
<keyword evidence="12" id="KW-0418">Kinase</keyword>
<dbReference type="Gene3D" id="3.30.450.20">
    <property type="entry name" value="PAS domain"/>
    <property type="match status" value="3"/>
</dbReference>
<dbReference type="InterPro" id="IPR000700">
    <property type="entry name" value="PAS-assoc_C"/>
</dbReference>
<evidence type="ECO:0000256" key="11">
    <source>
        <dbReference type="ARBA" id="ARBA00022741"/>
    </source>
</evidence>
<dbReference type="PANTHER" id="PTHR41523">
    <property type="entry name" value="TWO-COMPONENT SYSTEM SENSOR PROTEIN"/>
    <property type="match status" value="1"/>
</dbReference>
<dbReference type="Pfam" id="PF08447">
    <property type="entry name" value="PAS_3"/>
    <property type="match status" value="2"/>
</dbReference>
<keyword evidence="16" id="KW-0675">Receptor</keyword>
<evidence type="ECO:0000256" key="9">
    <source>
        <dbReference type="ARBA" id="ARBA00022679"/>
    </source>
</evidence>
<dbReference type="RefSeq" id="WP_238311553.1">
    <property type="nucleotide sequence ID" value="NZ_BPQV01000007.1"/>
</dbReference>
<proteinExistence type="predicted"/>
<dbReference type="Pfam" id="PF07536">
    <property type="entry name" value="HWE_HK"/>
    <property type="match status" value="1"/>
</dbReference>
<protein>
    <recommendedName>
        <fullName evidence="3">Blue-light-activated histidine kinase</fullName>
        <ecNumber evidence="2">2.7.13.3</ecNumber>
    </recommendedName>
</protein>
<name>A0ABQ4T813_METOR</name>
<dbReference type="SUPFAM" id="SSF55785">
    <property type="entry name" value="PYP-like sensor domain (PAS domain)"/>
    <property type="match status" value="3"/>
</dbReference>
<keyword evidence="11" id="KW-0547">Nucleotide-binding</keyword>
<keyword evidence="20" id="KW-1185">Reference proteome</keyword>
<keyword evidence="8" id="KW-0288">FMN</keyword>
<dbReference type="NCBIfam" id="TIGR00229">
    <property type="entry name" value="sensory_box"/>
    <property type="match status" value="1"/>
</dbReference>
<dbReference type="CDD" id="cd00130">
    <property type="entry name" value="PAS"/>
    <property type="match status" value="2"/>
</dbReference>
<feature type="coiled-coil region" evidence="17">
    <location>
        <begin position="334"/>
        <end position="368"/>
    </location>
</feature>
<evidence type="ECO:0000256" key="5">
    <source>
        <dbReference type="ARBA" id="ARBA00022553"/>
    </source>
</evidence>
<dbReference type="SMART" id="SM00091">
    <property type="entry name" value="PAS"/>
    <property type="match status" value="1"/>
</dbReference>
<comment type="caution">
    <text evidence="19">The sequence shown here is derived from an EMBL/GenBank/DDBJ whole genome shotgun (WGS) entry which is preliminary data.</text>
</comment>
<evidence type="ECO:0000256" key="3">
    <source>
        <dbReference type="ARBA" id="ARBA00021740"/>
    </source>
</evidence>
<dbReference type="SMART" id="SM00911">
    <property type="entry name" value="HWE_HK"/>
    <property type="match status" value="1"/>
</dbReference>
<evidence type="ECO:0000256" key="10">
    <source>
        <dbReference type="ARBA" id="ARBA00022737"/>
    </source>
</evidence>
<dbReference type="InterPro" id="IPR029016">
    <property type="entry name" value="GAF-like_dom_sf"/>
</dbReference>
<dbReference type="Proteomes" id="UP001055156">
    <property type="component" value="Unassembled WGS sequence"/>
</dbReference>
<accession>A0ABQ4T813</accession>
<feature type="domain" description="PAC" evidence="18">
    <location>
        <begin position="573"/>
        <end position="626"/>
    </location>
</feature>
<dbReference type="Pfam" id="PF13185">
    <property type="entry name" value="GAF_2"/>
    <property type="match status" value="1"/>
</dbReference>
<evidence type="ECO:0000256" key="8">
    <source>
        <dbReference type="ARBA" id="ARBA00022643"/>
    </source>
</evidence>
<evidence type="ECO:0000256" key="4">
    <source>
        <dbReference type="ARBA" id="ARBA00022543"/>
    </source>
</evidence>
<evidence type="ECO:0000256" key="2">
    <source>
        <dbReference type="ARBA" id="ARBA00012438"/>
    </source>
</evidence>
<sequence>MNERATIEELQRRLSAAEAALRARPRTAAASRKNGSASLGNEAWLAVQKEAFQAAMNDAPLKASLGLLADAVVRQMGDGRRCAFYISDGKGGLHHVVGMSETYARQVDGFRISPESVACGLAAAKGAPVITPDVLEDPRWRPWIWLAREHGYRACWSFPVEAASGKLVGSFAMYFDEPREPAQSDFILADELTTSAAILISRHQEAAERVRAEMALRESEARFRAVAMASAQMLYRMSPDWRELRQLSGGDLLTNISEPIDNWAEIYLLPEDRPTIFAAIEDAIRAKSLFELELRVRKASGGIGWVLSRAVPLLDDAGEIREWFGVGSDVTERREAQEKVRLAAEAHRDELERQVQDRTAELRASRDLLQATMDCSMDMIQVFEAVRDGGGAIVDFRWLLNNHTSERLYGQVLGQRLLERNPGVVQEGIFDAFKRVTVTGEPSIAERHYVHEQFDGWYFQSAVRLGDGVATTTKDITAWKDAQAEVLRLRDEVAEAKLRESEARFRTLVEGVPQLVWRAVDGGEWTWSSPQWSAYTGLSEAESCGWGWLAALHADDRDAAMALWQSAEGSGRLEMNGRIRHAAEQRYRWFQSRATPVRDETGRIVEWLGTSTDVDDLRQMQERQQVLVAELQHRTRNLLGVVRSIAGQTMRASETLSAFEGAFNNRLNALSRVQGLLSRSEDEPITMGALIRSELDALGVSDQSHRVKASGPEVRLRKSTVQTLALALHELATNARKYGALVCEGGTLQVTWRTYADRTGRRLALEWQETGLDRRREERSPVTKQGGYGRELIERALPYALQARTTYELGETALLCTIDLPLPENAL</sequence>
<dbReference type="InterPro" id="IPR013655">
    <property type="entry name" value="PAS_fold_3"/>
</dbReference>
<keyword evidence="4" id="KW-0600">Photoreceptor protein</keyword>
<evidence type="ECO:0000256" key="17">
    <source>
        <dbReference type="SAM" id="Coils"/>
    </source>
</evidence>
<keyword evidence="7" id="KW-0285">Flavoprotein</keyword>
<evidence type="ECO:0000256" key="6">
    <source>
        <dbReference type="ARBA" id="ARBA00022606"/>
    </source>
</evidence>
<dbReference type="EC" id="2.7.13.3" evidence="2"/>
<keyword evidence="5" id="KW-0597">Phosphoprotein</keyword>
<dbReference type="InterPro" id="IPR011102">
    <property type="entry name" value="Sig_transdc_His_kinase_HWE"/>
</dbReference>
<reference evidence="19" key="2">
    <citation type="submission" date="2021-08" db="EMBL/GenBank/DDBJ databases">
        <authorList>
            <person name="Tani A."/>
            <person name="Ola A."/>
            <person name="Ogura Y."/>
            <person name="Katsura K."/>
            <person name="Hayashi T."/>
        </authorList>
    </citation>
    <scope>NUCLEOTIDE SEQUENCE</scope>
    <source>
        <strain evidence="19">NBRC 15689</strain>
    </source>
</reference>
<dbReference type="InterPro" id="IPR036890">
    <property type="entry name" value="HATPase_C_sf"/>
</dbReference>
<dbReference type="SUPFAM" id="SSF55781">
    <property type="entry name" value="GAF domain-like"/>
    <property type="match status" value="1"/>
</dbReference>
<dbReference type="EMBL" id="BPQV01000007">
    <property type="protein sequence ID" value="GJE27753.1"/>
    <property type="molecule type" value="Genomic_DNA"/>
</dbReference>
<keyword evidence="9" id="KW-0808">Transferase</keyword>